<dbReference type="WBParaSite" id="ALUE_0001638201-mRNA-1">
    <property type="protein sequence ID" value="ALUE_0001638201-mRNA-1"/>
    <property type="gene ID" value="ALUE_0001638201"/>
</dbReference>
<name>A0A0M3IE75_ASCLU</name>
<proteinExistence type="predicted"/>
<keyword evidence="1" id="KW-1185">Reference proteome</keyword>
<accession>A0A0M3IE75</accession>
<dbReference type="Proteomes" id="UP000036681">
    <property type="component" value="Unplaced"/>
</dbReference>
<evidence type="ECO:0000313" key="2">
    <source>
        <dbReference type="WBParaSite" id="ALUE_0001638201-mRNA-1"/>
    </source>
</evidence>
<protein>
    <submittedName>
        <fullName evidence="2">Ovule protein</fullName>
    </submittedName>
</protein>
<reference evidence="2" key="1">
    <citation type="submission" date="2017-02" db="UniProtKB">
        <authorList>
            <consortium name="WormBaseParasite"/>
        </authorList>
    </citation>
    <scope>IDENTIFICATION</scope>
</reference>
<dbReference type="AlphaFoldDB" id="A0A0M3IE75"/>
<evidence type="ECO:0000313" key="1">
    <source>
        <dbReference type="Proteomes" id="UP000036681"/>
    </source>
</evidence>
<sequence>MSESFEIEPKLHLSELIFLHNYSITITPNDSLLHLNSIFYTNYANRSIRWCVRLSGFLNCLTAFRFSYSISSVHSIHSRGKSSSFFTLEGCSAR</sequence>
<organism evidence="1 2">
    <name type="scientific">Ascaris lumbricoides</name>
    <name type="common">Giant roundworm</name>
    <dbReference type="NCBI Taxonomy" id="6252"/>
    <lineage>
        <taxon>Eukaryota</taxon>
        <taxon>Metazoa</taxon>
        <taxon>Ecdysozoa</taxon>
        <taxon>Nematoda</taxon>
        <taxon>Chromadorea</taxon>
        <taxon>Rhabditida</taxon>
        <taxon>Spirurina</taxon>
        <taxon>Ascaridomorpha</taxon>
        <taxon>Ascaridoidea</taxon>
        <taxon>Ascarididae</taxon>
        <taxon>Ascaris</taxon>
    </lineage>
</organism>